<keyword evidence="1" id="KW-0732">Signal</keyword>
<comment type="caution">
    <text evidence="2">The sequence shown here is derived from an EMBL/GenBank/DDBJ whole genome shotgun (WGS) entry which is preliminary data.</text>
</comment>
<feature type="signal peptide" evidence="1">
    <location>
        <begin position="1"/>
        <end position="23"/>
    </location>
</feature>
<feature type="chain" id="PRO_5019093362" description="Lipoprotein" evidence="1">
    <location>
        <begin position="24"/>
        <end position="146"/>
    </location>
</feature>
<name>A0A411Z3V9_9RHOB</name>
<keyword evidence="3" id="KW-1185">Reference proteome</keyword>
<protein>
    <recommendedName>
        <fullName evidence="4">Lipoprotein</fullName>
    </recommendedName>
</protein>
<accession>A0A411Z3V9</accession>
<gene>
    <name evidence="2" type="ORF">D1012_07285</name>
</gene>
<evidence type="ECO:0000313" key="2">
    <source>
        <dbReference type="EMBL" id="RGP37712.1"/>
    </source>
</evidence>
<evidence type="ECO:0000313" key="3">
    <source>
        <dbReference type="Proteomes" id="UP000284547"/>
    </source>
</evidence>
<proteinExistence type="predicted"/>
<dbReference type="PROSITE" id="PS51257">
    <property type="entry name" value="PROKAR_LIPOPROTEIN"/>
    <property type="match status" value="1"/>
</dbReference>
<evidence type="ECO:0000256" key="1">
    <source>
        <dbReference type="SAM" id="SignalP"/>
    </source>
</evidence>
<reference evidence="2 3" key="1">
    <citation type="submission" date="2018-08" db="EMBL/GenBank/DDBJ databases">
        <title>Flavobacterium tibetense sp. nov., isolated from a wetland YonghuCo on Tibetan Plateau.</title>
        <authorList>
            <person name="Phurbu D."/>
            <person name="Lu H."/>
            <person name="Xing P."/>
        </authorList>
    </citation>
    <scope>NUCLEOTIDE SEQUENCE [LARGE SCALE GENOMIC DNA]</scope>
    <source>
        <strain evidence="2 3">DJC</strain>
    </source>
</reference>
<dbReference type="Proteomes" id="UP000284547">
    <property type="component" value="Unassembled WGS sequence"/>
</dbReference>
<evidence type="ECO:0008006" key="4">
    <source>
        <dbReference type="Google" id="ProtNLM"/>
    </source>
</evidence>
<dbReference type="AlphaFoldDB" id="A0A411Z3V9"/>
<sequence length="146" mass="15103">MMSRKPNRIVVTLISVGALMALAGCPGSVQKVETYLGDEKSIVNAPAAEGGKEVAKNLAKEALGPAGTVVDVGEATLGAVNTGAMIKIQKDADEAFLAATANPGNAALERRATFLEAKADCFIRKDCKKWYELTGDPNRGSGGGSH</sequence>
<dbReference type="EMBL" id="QWEY01000003">
    <property type="protein sequence ID" value="RGP37712.1"/>
    <property type="molecule type" value="Genomic_DNA"/>
</dbReference>
<organism evidence="2 3">
    <name type="scientific">Pseudotabrizicola alkalilacus</name>
    <dbReference type="NCBI Taxonomy" id="2305252"/>
    <lineage>
        <taxon>Bacteria</taxon>
        <taxon>Pseudomonadati</taxon>
        <taxon>Pseudomonadota</taxon>
        <taxon>Alphaproteobacteria</taxon>
        <taxon>Rhodobacterales</taxon>
        <taxon>Paracoccaceae</taxon>
        <taxon>Pseudotabrizicola</taxon>
    </lineage>
</organism>